<dbReference type="SUPFAM" id="SSF54427">
    <property type="entry name" value="NTF2-like"/>
    <property type="match status" value="1"/>
</dbReference>
<name>A4RV71_OSTLU</name>
<dbReference type="HOGENOM" id="CLU_036026_0_0_1"/>
<accession>A4RV71</accession>
<evidence type="ECO:0000313" key="3">
    <source>
        <dbReference type="EMBL" id="ABO95380.1"/>
    </source>
</evidence>
<evidence type="ECO:0000256" key="1">
    <source>
        <dbReference type="SAM" id="MobiDB-lite"/>
    </source>
</evidence>
<reference evidence="3 4" key="1">
    <citation type="journal article" date="2007" name="Proc. Natl. Acad. Sci. U.S.A.">
        <title>The tiny eukaryote Ostreococcus provides genomic insights into the paradox of plankton speciation.</title>
        <authorList>
            <person name="Palenik B."/>
            <person name="Grimwood J."/>
            <person name="Aerts A."/>
            <person name="Rouze P."/>
            <person name="Salamov A."/>
            <person name="Putnam N."/>
            <person name="Dupont C."/>
            <person name="Jorgensen R."/>
            <person name="Derelle E."/>
            <person name="Rombauts S."/>
            <person name="Zhou K."/>
            <person name="Otillar R."/>
            <person name="Merchant S.S."/>
            <person name="Podell S."/>
            <person name="Gaasterland T."/>
            <person name="Napoli C."/>
            <person name="Gendler K."/>
            <person name="Manuell A."/>
            <person name="Tai V."/>
            <person name="Vallon O."/>
            <person name="Piganeau G."/>
            <person name="Jancek S."/>
            <person name="Heijde M."/>
            <person name="Jabbari K."/>
            <person name="Bowler C."/>
            <person name="Lohr M."/>
            <person name="Robbens S."/>
            <person name="Werner G."/>
            <person name="Dubchak I."/>
            <person name="Pazour G.J."/>
            <person name="Ren Q."/>
            <person name="Paulsen I."/>
            <person name="Delwiche C."/>
            <person name="Schmutz J."/>
            <person name="Rokhsar D."/>
            <person name="Van de Peer Y."/>
            <person name="Moreau H."/>
            <person name="Grigoriev I.V."/>
        </authorList>
    </citation>
    <scope>NUCLEOTIDE SEQUENCE [LARGE SCALE GENOMIC DNA]</scope>
    <source>
        <strain evidence="3 4">CCE9901</strain>
    </source>
</reference>
<organism evidence="3 4">
    <name type="scientific">Ostreococcus lucimarinus (strain CCE9901)</name>
    <dbReference type="NCBI Taxonomy" id="436017"/>
    <lineage>
        <taxon>Eukaryota</taxon>
        <taxon>Viridiplantae</taxon>
        <taxon>Chlorophyta</taxon>
        <taxon>Mamiellophyceae</taxon>
        <taxon>Mamiellales</taxon>
        <taxon>Bathycoccaceae</taxon>
        <taxon>Ostreococcus</taxon>
    </lineage>
</organism>
<dbReference type="EMBL" id="CP000583">
    <property type="protein sequence ID" value="ABO95380.1"/>
    <property type="molecule type" value="Genomic_DNA"/>
</dbReference>
<evidence type="ECO:0000313" key="4">
    <source>
        <dbReference type="Proteomes" id="UP000001568"/>
    </source>
</evidence>
<evidence type="ECO:0000259" key="2">
    <source>
        <dbReference type="Pfam" id="PF14534"/>
    </source>
</evidence>
<feature type="domain" description="DUF4440" evidence="2">
    <location>
        <begin position="211"/>
        <end position="315"/>
    </location>
</feature>
<dbReference type="KEGG" id="olu:OSTLU_30869"/>
<dbReference type="Proteomes" id="UP000001568">
    <property type="component" value="Chromosome 3"/>
</dbReference>
<dbReference type="OrthoDB" id="5130at2759"/>
<sequence>MTVIQRNKFREETRFALGELRDVARVAVVYGDAAKVERDLMAATPYRRRLEQSRILVVPVVERESAAATSAVADVGPGRWELLKDVVKAFPGAGAGRWLAWPTRNDDWSGYFRRLMGDAAASGGYLTISTSGMIRGSGVGAPNWDVLLSTFPRNRPGNKQDEEAEKAWKRATLDSSEALTSKEEGTRIASGGGRGAISQALPRDVPELSEIVAIHEGFYRALGEGDEEAMAAIWSKSKTRQSALAPLVDKGARLDGWDVVLRPDRRPQGIIVSDLDVTIEKGLATLTGLETVANGATLLCTQTFERDDTDGAWIMTGHTTIPYGADVVAKVVLRCDASGCIALPAKSVASSVR</sequence>
<dbReference type="eggNOG" id="ENOG502RZQG">
    <property type="taxonomic scope" value="Eukaryota"/>
</dbReference>
<dbReference type="OMA" id="RWLAWPT"/>
<dbReference type="AlphaFoldDB" id="A4RV71"/>
<proteinExistence type="predicted"/>
<keyword evidence="4" id="KW-1185">Reference proteome</keyword>
<dbReference type="Gramene" id="ABO95380">
    <property type="protein sequence ID" value="ABO95380"/>
    <property type="gene ID" value="OSTLU_30869"/>
</dbReference>
<protein>
    <recommendedName>
        <fullName evidence="2">DUF4440 domain-containing protein</fullName>
    </recommendedName>
</protein>
<feature type="region of interest" description="Disordered" evidence="1">
    <location>
        <begin position="179"/>
        <end position="199"/>
    </location>
</feature>
<dbReference type="Pfam" id="PF14534">
    <property type="entry name" value="DUF4440"/>
    <property type="match status" value="1"/>
</dbReference>
<dbReference type="GeneID" id="5001063"/>
<gene>
    <name evidence="3" type="ORF">OSTLU_30869</name>
</gene>
<dbReference type="InterPro" id="IPR027843">
    <property type="entry name" value="DUF4440"/>
</dbReference>
<dbReference type="RefSeq" id="XP_001417087.1">
    <property type="nucleotide sequence ID" value="XM_001417050.1"/>
</dbReference>
<dbReference type="Gene3D" id="3.10.450.50">
    <property type="match status" value="1"/>
</dbReference>
<dbReference type="InterPro" id="IPR032710">
    <property type="entry name" value="NTF2-like_dom_sf"/>
</dbReference>